<organism evidence="1 2">
    <name type="scientific">Cricetulus griseus</name>
    <name type="common">Chinese hamster</name>
    <name type="synonym">Cricetulus barabensis griseus</name>
    <dbReference type="NCBI Taxonomy" id="10029"/>
    <lineage>
        <taxon>Eukaryota</taxon>
        <taxon>Metazoa</taxon>
        <taxon>Chordata</taxon>
        <taxon>Craniata</taxon>
        <taxon>Vertebrata</taxon>
        <taxon>Euteleostomi</taxon>
        <taxon>Mammalia</taxon>
        <taxon>Eutheria</taxon>
        <taxon>Euarchontoglires</taxon>
        <taxon>Glires</taxon>
        <taxon>Rodentia</taxon>
        <taxon>Myomorpha</taxon>
        <taxon>Muroidea</taxon>
        <taxon>Cricetidae</taxon>
        <taxon>Cricetinae</taxon>
        <taxon>Cricetulus</taxon>
    </lineage>
</organism>
<gene>
    <name evidence="1" type="ORF">I79_010210</name>
</gene>
<dbReference type="AlphaFoldDB" id="G3HHV1"/>
<accession>G3HHV1</accession>
<protein>
    <submittedName>
        <fullName evidence="1">Uncharacterized protein</fullName>
    </submittedName>
</protein>
<evidence type="ECO:0000313" key="1">
    <source>
        <dbReference type="EMBL" id="EGW04302.1"/>
    </source>
</evidence>
<reference evidence="2" key="1">
    <citation type="journal article" date="2011" name="Nat. Biotechnol.">
        <title>The genomic sequence of the Chinese hamster ovary (CHO)-K1 cell line.</title>
        <authorList>
            <person name="Xu X."/>
            <person name="Nagarajan H."/>
            <person name="Lewis N.E."/>
            <person name="Pan S."/>
            <person name="Cai Z."/>
            <person name="Liu X."/>
            <person name="Chen W."/>
            <person name="Xie M."/>
            <person name="Wang W."/>
            <person name="Hammond S."/>
            <person name="Andersen M.R."/>
            <person name="Neff N."/>
            <person name="Passarelli B."/>
            <person name="Koh W."/>
            <person name="Fan H.C."/>
            <person name="Wang J."/>
            <person name="Gui Y."/>
            <person name="Lee K.H."/>
            <person name="Betenbaugh M.J."/>
            <person name="Quake S.R."/>
            <person name="Famili I."/>
            <person name="Palsson B.O."/>
            <person name="Wang J."/>
        </authorList>
    </citation>
    <scope>NUCLEOTIDE SEQUENCE [LARGE SCALE GENOMIC DNA]</scope>
    <source>
        <strain evidence="2">CHO K1 cell line</strain>
    </source>
</reference>
<name>G3HHV1_CRIGR</name>
<evidence type="ECO:0000313" key="2">
    <source>
        <dbReference type="Proteomes" id="UP000001075"/>
    </source>
</evidence>
<dbReference type="EMBL" id="JH000389">
    <property type="protein sequence ID" value="EGW04302.1"/>
    <property type="molecule type" value="Genomic_DNA"/>
</dbReference>
<sequence length="87" mass="9764">MQQEGSCQKEALPQNLCTLAFDLGLPSFQNCRNKCCSSHPIYECFFVSLFRARVSLCSPGCPGTHYGDQPAWNLEILLLPLPPKCWD</sequence>
<dbReference type="Proteomes" id="UP000001075">
    <property type="component" value="Unassembled WGS sequence"/>
</dbReference>
<dbReference type="InParanoid" id="G3HHV1"/>
<proteinExistence type="predicted"/>